<accession>A0AAN8D0Z8</accession>
<evidence type="ECO:0000313" key="2">
    <source>
        <dbReference type="EMBL" id="KAK5911523.1"/>
    </source>
</evidence>
<protein>
    <submittedName>
        <fullName evidence="2">Uncharacterized protein</fullName>
    </submittedName>
</protein>
<dbReference type="Proteomes" id="UP001331515">
    <property type="component" value="Unassembled WGS sequence"/>
</dbReference>
<feature type="region of interest" description="Disordered" evidence="1">
    <location>
        <begin position="1"/>
        <end position="20"/>
    </location>
</feature>
<reference evidence="2 3" key="1">
    <citation type="journal article" date="2023" name="Mol. Biol. Evol.">
        <title>Genomics of Secondarily Temperate Adaptation in the Only Non-Antarctic Icefish.</title>
        <authorList>
            <person name="Rivera-Colon A.G."/>
            <person name="Rayamajhi N."/>
            <person name="Minhas B.F."/>
            <person name="Madrigal G."/>
            <person name="Bilyk K.T."/>
            <person name="Yoon V."/>
            <person name="Hune M."/>
            <person name="Gregory S."/>
            <person name="Cheng C.H.C."/>
            <person name="Catchen J.M."/>
        </authorList>
    </citation>
    <scope>NUCLEOTIDE SEQUENCE [LARGE SCALE GENOMIC DNA]</scope>
    <source>
        <tissue evidence="2">White muscle</tissue>
    </source>
</reference>
<dbReference type="EMBL" id="JAURVH010001528">
    <property type="protein sequence ID" value="KAK5911523.1"/>
    <property type="molecule type" value="Genomic_DNA"/>
</dbReference>
<dbReference type="AlphaFoldDB" id="A0AAN8D0Z8"/>
<keyword evidence="3" id="KW-1185">Reference proteome</keyword>
<evidence type="ECO:0000313" key="3">
    <source>
        <dbReference type="Proteomes" id="UP001331515"/>
    </source>
</evidence>
<proteinExistence type="predicted"/>
<evidence type="ECO:0000256" key="1">
    <source>
        <dbReference type="SAM" id="MobiDB-lite"/>
    </source>
</evidence>
<gene>
    <name evidence="2" type="ORF">CgunFtcFv8_005689</name>
</gene>
<name>A0AAN8D0Z8_CHAGU</name>
<sequence length="100" mass="10933">MTGFQTADGQNGGPKSVQAPPPLPFPLCQCGSARLRVPQSRPLQECLFVGEVRAWHGSLWSKQRSVCVVPFPRGKSGLYPNLCLLWQKNQVQEGRWGAGG</sequence>
<organism evidence="2 3">
    <name type="scientific">Champsocephalus gunnari</name>
    <name type="common">Mackerel icefish</name>
    <dbReference type="NCBI Taxonomy" id="52237"/>
    <lineage>
        <taxon>Eukaryota</taxon>
        <taxon>Metazoa</taxon>
        <taxon>Chordata</taxon>
        <taxon>Craniata</taxon>
        <taxon>Vertebrata</taxon>
        <taxon>Euteleostomi</taxon>
        <taxon>Actinopterygii</taxon>
        <taxon>Neopterygii</taxon>
        <taxon>Teleostei</taxon>
        <taxon>Neoteleostei</taxon>
        <taxon>Acanthomorphata</taxon>
        <taxon>Eupercaria</taxon>
        <taxon>Perciformes</taxon>
        <taxon>Notothenioidei</taxon>
        <taxon>Channichthyidae</taxon>
        <taxon>Champsocephalus</taxon>
    </lineage>
</organism>
<comment type="caution">
    <text evidence="2">The sequence shown here is derived from an EMBL/GenBank/DDBJ whole genome shotgun (WGS) entry which is preliminary data.</text>
</comment>